<evidence type="ECO:0000313" key="1">
    <source>
        <dbReference type="EMBL" id="QJB01783.1"/>
    </source>
</evidence>
<protein>
    <recommendedName>
        <fullName evidence="2">Fibronectin type-III domain-containing protein</fullName>
    </recommendedName>
</protein>
<proteinExistence type="predicted"/>
<name>A0A6M3M7T7_9ZZZZ</name>
<dbReference type="Gene3D" id="2.60.40.10">
    <property type="entry name" value="Immunoglobulins"/>
    <property type="match status" value="1"/>
</dbReference>
<sequence length="139" mass="15384">MGMEFLTKCIRALFIAELGKLMMISLVFFLLLPAYACAGKTDLTLEWDAINDPSVVQVRIFQRNYPAGVYDYNNPVKVVPIPETEAVILNIPNGTYAWVARAVDEGGLQSADSNEVTDTFAVPPQVIHNLRKKLSIPSL</sequence>
<dbReference type="AlphaFoldDB" id="A0A6M3M7T7"/>
<reference evidence="1" key="1">
    <citation type="submission" date="2020-03" db="EMBL/GenBank/DDBJ databases">
        <title>The deep terrestrial virosphere.</title>
        <authorList>
            <person name="Holmfeldt K."/>
            <person name="Nilsson E."/>
            <person name="Simone D."/>
            <person name="Lopez-Fernandez M."/>
            <person name="Wu X."/>
            <person name="de Brujin I."/>
            <person name="Lundin D."/>
            <person name="Andersson A."/>
            <person name="Bertilsson S."/>
            <person name="Dopson M."/>
        </authorList>
    </citation>
    <scope>NUCLEOTIDE SEQUENCE</scope>
    <source>
        <strain evidence="1">MM171B02004</strain>
    </source>
</reference>
<dbReference type="EMBL" id="MT143733">
    <property type="protein sequence ID" value="QJB01783.1"/>
    <property type="molecule type" value="Genomic_DNA"/>
</dbReference>
<evidence type="ECO:0008006" key="2">
    <source>
        <dbReference type="Google" id="ProtNLM"/>
    </source>
</evidence>
<dbReference type="InterPro" id="IPR013783">
    <property type="entry name" value="Ig-like_fold"/>
</dbReference>
<organism evidence="1">
    <name type="scientific">viral metagenome</name>
    <dbReference type="NCBI Taxonomy" id="1070528"/>
    <lineage>
        <taxon>unclassified sequences</taxon>
        <taxon>metagenomes</taxon>
        <taxon>organismal metagenomes</taxon>
    </lineage>
</organism>
<accession>A0A6M3M7T7</accession>
<gene>
    <name evidence="1" type="ORF">MM171B02004_0002</name>
</gene>